<feature type="compositionally biased region" description="Acidic residues" evidence="1">
    <location>
        <begin position="591"/>
        <end position="601"/>
    </location>
</feature>
<feature type="compositionally biased region" description="Polar residues" evidence="1">
    <location>
        <begin position="14"/>
        <end position="25"/>
    </location>
</feature>
<feature type="compositionally biased region" description="Pro residues" evidence="1">
    <location>
        <begin position="134"/>
        <end position="144"/>
    </location>
</feature>
<feature type="compositionally biased region" description="Low complexity" evidence="1">
    <location>
        <begin position="57"/>
        <end position="73"/>
    </location>
</feature>
<dbReference type="KEGG" id="crq:GCK72_002941"/>
<comment type="caution">
    <text evidence="2">The sequence shown here is derived from an EMBL/GenBank/DDBJ whole genome shotgun (WGS) entry which is preliminary data.</text>
</comment>
<proteinExistence type="predicted"/>
<feature type="region of interest" description="Disordered" evidence="1">
    <location>
        <begin position="627"/>
        <end position="650"/>
    </location>
</feature>
<feature type="region of interest" description="Disordered" evidence="1">
    <location>
        <begin position="1"/>
        <end position="32"/>
    </location>
</feature>
<dbReference type="GeneID" id="9802364"/>
<gene>
    <name evidence="2" type="ORF">GCK72_002941</name>
</gene>
<feature type="compositionally biased region" description="Basic and acidic residues" evidence="1">
    <location>
        <begin position="814"/>
        <end position="833"/>
    </location>
</feature>
<protein>
    <submittedName>
        <fullName evidence="2">Uncharacterized protein</fullName>
    </submittedName>
</protein>
<feature type="region of interest" description="Disordered" evidence="1">
    <location>
        <begin position="51"/>
        <end position="78"/>
    </location>
</feature>
<name>A0A6A5HW82_CAERE</name>
<feature type="region of interest" description="Disordered" evidence="1">
    <location>
        <begin position="119"/>
        <end position="154"/>
    </location>
</feature>
<feature type="region of interest" description="Disordered" evidence="1">
    <location>
        <begin position="591"/>
        <end position="612"/>
    </location>
</feature>
<dbReference type="Proteomes" id="UP000483820">
    <property type="component" value="Chromosome I"/>
</dbReference>
<accession>A0A6A5HW82</accession>
<evidence type="ECO:0000256" key="1">
    <source>
        <dbReference type="SAM" id="MobiDB-lite"/>
    </source>
</evidence>
<dbReference type="EMBL" id="WUAV01000001">
    <property type="protein sequence ID" value="KAF1771116.1"/>
    <property type="molecule type" value="Genomic_DNA"/>
</dbReference>
<dbReference type="AlphaFoldDB" id="A0A6A5HW82"/>
<evidence type="ECO:0000313" key="2">
    <source>
        <dbReference type="EMBL" id="KAF1771116.1"/>
    </source>
</evidence>
<feature type="compositionally biased region" description="Polar residues" evidence="1">
    <location>
        <begin position="521"/>
        <end position="534"/>
    </location>
</feature>
<organism evidence="2 3">
    <name type="scientific">Caenorhabditis remanei</name>
    <name type="common">Caenorhabditis vulgaris</name>
    <dbReference type="NCBI Taxonomy" id="31234"/>
    <lineage>
        <taxon>Eukaryota</taxon>
        <taxon>Metazoa</taxon>
        <taxon>Ecdysozoa</taxon>
        <taxon>Nematoda</taxon>
        <taxon>Chromadorea</taxon>
        <taxon>Rhabditida</taxon>
        <taxon>Rhabditina</taxon>
        <taxon>Rhabditomorpha</taxon>
        <taxon>Rhabditoidea</taxon>
        <taxon>Rhabditidae</taxon>
        <taxon>Peloderinae</taxon>
        <taxon>Caenorhabditis</taxon>
    </lineage>
</organism>
<dbReference type="CTD" id="9802364"/>
<feature type="compositionally biased region" description="Basic and acidic residues" evidence="1">
    <location>
        <begin position="627"/>
        <end position="647"/>
    </location>
</feature>
<feature type="compositionally biased region" description="Polar residues" evidence="1">
    <location>
        <begin position="443"/>
        <end position="456"/>
    </location>
</feature>
<feature type="region of interest" description="Disordered" evidence="1">
    <location>
        <begin position="414"/>
        <end position="534"/>
    </location>
</feature>
<sequence length="862" mass="98407">MRGSNGYHHPSRGTYESYSNPQPSSGGHGQMVINMKTTVTTSGGQHNGLVVHSAIQSAGSPSTSQSSWMSPYSESPTRRLEEGLDLMRSNTSLHRSSPLPIQMVPSTSRETLISIGREGSSKRENGGHHHHQIPPKPPSPPPSPIYSFKGRDSPPDEFIQPTKLVLNVFRPNNLLGEIRRNSIYFFFPPAEPANPPIDPRRPETPEKIPPISGSAASMTDKHMRATKTRRRKLKFIVFGNCEDSWGGVGALYWLRALTKHQEPAWQTPISRSQVSLTPSSGGIQLSKKNALLNDAVTTTTTVEVFRAPLDSESSLISLTPSPFGGAPLLVRAHGPQYEQWNDRKVQTLMSDEDRRDLRKEVQWKERLIEESDRRFRDNTSDFYDEIQDPPQYIHHDYRPKPSFQPVTHPIIMTGSRDDLRSQPPPYPAPLSPLYIVPDRHRNLTNSVSPGQYSRRSNGYPETRNEERRQEERREEPRDEYRLRAENEQNQNRERYHHRRSKSSTRDDASTSHRSLRHRSMSPASRRSLATSIGGSQEEILMERVIDELEMISSPLAESEDSLISEMSTRNDVARSSWLEYRGIRRRIEDGNESDFEEDESDVYAPPPIPERDYSRLRSYRKHGEEFSMRRSKSYERPGRPRTPEKRWSRNARSLVDKTKKINAIYATPIRKNITSNAVVAPPIIEEFVEEVPRYVRPLKTVEEVKVEVVKEEEEEKEEELLSPGLVPVIDLSTEIEFSSATTTAKVERPKLAREDSLTELLKRQLSTKNHLKIREELPEYVEPKDPIIRELQEFLKIEPKSSEENSQNFTSNSIEKERKEVSPNGKEKAVEANEHRLIVRGWQELLKSSSSSSTSSTSSTTV</sequence>
<feature type="region of interest" description="Disordered" evidence="1">
    <location>
        <begin position="799"/>
        <end position="833"/>
    </location>
</feature>
<evidence type="ECO:0000313" key="3">
    <source>
        <dbReference type="Proteomes" id="UP000483820"/>
    </source>
</evidence>
<feature type="compositionally biased region" description="Basic and acidic residues" evidence="1">
    <location>
        <begin position="462"/>
        <end position="493"/>
    </location>
</feature>
<dbReference type="RefSeq" id="XP_053592352.1">
    <property type="nucleotide sequence ID" value="XM_053723707.1"/>
</dbReference>
<feature type="compositionally biased region" description="Polar residues" evidence="1">
    <location>
        <begin position="804"/>
        <end position="813"/>
    </location>
</feature>
<reference evidence="2 3" key="1">
    <citation type="submission" date="2019-12" db="EMBL/GenBank/DDBJ databases">
        <title>Chromosome-level assembly of the Caenorhabditis remanei genome.</title>
        <authorList>
            <person name="Teterina A.A."/>
            <person name="Willis J.H."/>
            <person name="Phillips P.C."/>
        </authorList>
    </citation>
    <scope>NUCLEOTIDE SEQUENCE [LARGE SCALE GENOMIC DNA]</scope>
    <source>
        <strain evidence="2 3">PX506</strain>
        <tissue evidence="2">Whole organism</tissue>
    </source>
</reference>